<sequence length="74" mass="8263">MIVLEGPREERTNAQARARIPMNAAQVRSVIDEMELHTKQKAARVSLAQSAIRVGNITDEGKAVYREYLRQVGA</sequence>
<proteinExistence type="predicted"/>
<dbReference type="EMBL" id="RKST01000003">
    <property type="protein sequence ID" value="RUM99012.1"/>
    <property type="molecule type" value="Genomic_DNA"/>
</dbReference>
<name>A0A432VA02_9HYPH</name>
<dbReference type="Proteomes" id="UP000281647">
    <property type="component" value="Unassembled WGS sequence"/>
</dbReference>
<dbReference type="RefSeq" id="WP_128624514.1">
    <property type="nucleotide sequence ID" value="NZ_ML133508.1"/>
</dbReference>
<dbReference type="AlphaFoldDB" id="A0A432VA02"/>
<keyword evidence="2" id="KW-1185">Reference proteome</keyword>
<protein>
    <submittedName>
        <fullName evidence="1">Uncharacterized protein</fullName>
    </submittedName>
</protein>
<evidence type="ECO:0000313" key="2">
    <source>
        <dbReference type="Proteomes" id="UP000281647"/>
    </source>
</evidence>
<comment type="caution">
    <text evidence="1">The sequence shown here is derived from an EMBL/GenBank/DDBJ whole genome shotgun (WGS) entry which is preliminary data.</text>
</comment>
<evidence type="ECO:0000313" key="1">
    <source>
        <dbReference type="EMBL" id="RUM99012.1"/>
    </source>
</evidence>
<organism evidence="1 2">
    <name type="scientific">Borborobacter arsenicus</name>
    <dbReference type="NCBI Taxonomy" id="1851146"/>
    <lineage>
        <taxon>Bacteria</taxon>
        <taxon>Pseudomonadati</taxon>
        <taxon>Pseudomonadota</taxon>
        <taxon>Alphaproteobacteria</taxon>
        <taxon>Hyphomicrobiales</taxon>
        <taxon>Phyllobacteriaceae</taxon>
        <taxon>Borborobacter</taxon>
    </lineage>
</organism>
<gene>
    <name evidence="1" type="ORF">EET67_05065</name>
</gene>
<reference evidence="1 2" key="1">
    <citation type="submission" date="2018-11" db="EMBL/GenBank/DDBJ databases">
        <title>Pseudaminobacter arsenicus sp. nov., an arsenic-resistant bacterium isolated from arsenic-rich aquifers.</title>
        <authorList>
            <person name="Mu Y."/>
        </authorList>
    </citation>
    <scope>NUCLEOTIDE SEQUENCE [LARGE SCALE GENOMIC DNA]</scope>
    <source>
        <strain evidence="1 2">CB3</strain>
    </source>
</reference>
<dbReference type="OrthoDB" id="8455456at2"/>
<accession>A0A432VA02</accession>